<dbReference type="InterPro" id="IPR004057">
    <property type="entry name" value="Epsilon_tubulin"/>
</dbReference>
<evidence type="ECO:0000313" key="9">
    <source>
        <dbReference type="WBParaSite" id="Smp_028360.1"/>
    </source>
</evidence>
<dbReference type="GO" id="GO:0005874">
    <property type="term" value="C:microtubule"/>
    <property type="evidence" value="ECO:0007669"/>
    <property type="project" value="UniProtKB-KW"/>
</dbReference>
<dbReference type="PRINTS" id="PR01519">
    <property type="entry name" value="EPSLNTUBULIN"/>
</dbReference>
<proteinExistence type="inferred from homology"/>
<organism evidence="8 9">
    <name type="scientific">Schistosoma mansoni</name>
    <name type="common">Blood fluke</name>
    <dbReference type="NCBI Taxonomy" id="6183"/>
    <lineage>
        <taxon>Eukaryota</taxon>
        <taxon>Metazoa</taxon>
        <taxon>Spiralia</taxon>
        <taxon>Lophotrochozoa</taxon>
        <taxon>Platyhelminthes</taxon>
        <taxon>Trematoda</taxon>
        <taxon>Digenea</taxon>
        <taxon>Strigeidida</taxon>
        <taxon>Schistosomatoidea</taxon>
        <taxon>Schistosomatidae</taxon>
        <taxon>Schistosoma</taxon>
    </lineage>
</organism>
<dbReference type="PANTHER" id="PTHR11588">
    <property type="entry name" value="TUBULIN"/>
    <property type="match status" value="1"/>
</dbReference>
<dbReference type="InterPro" id="IPR036525">
    <property type="entry name" value="Tubulin/FtsZ_GTPase_sf"/>
</dbReference>
<dbReference type="OMA" id="KRAHLHH"/>
<evidence type="ECO:0000259" key="6">
    <source>
        <dbReference type="SMART" id="SM00864"/>
    </source>
</evidence>
<feature type="domain" description="Tubulin/FtsZ 2-layer sandwich" evidence="7">
    <location>
        <begin position="270"/>
        <end position="404"/>
    </location>
</feature>
<keyword evidence="3 5" id="KW-0547">Nucleotide-binding</keyword>
<reference evidence="8" key="1">
    <citation type="journal article" date="2012" name="PLoS Negl. Trop. Dis.">
        <title>A systematically improved high quality genome and transcriptome of the human blood fluke Schistosoma mansoni.</title>
        <authorList>
            <person name="Protasio A.V."/>
            <person name="Tsai I.J."/>
            <person name="Babbage A."/>
            <person name="Nichol S."/>
            <person name="Hunt M."/>
            <person name="Aslett M.A."/>
            <person name="De Silva N."/>
            <person name="Velarde G.S."/>
            <person name="Anderson T.J."/>
            <person name="Clark R.C."/>
            <person name="Davidson C."/>
            <person name="Dillon G.P."/>
            <person name="Holroyd N.E."/>
            <person name="LoVerde P.T."/>
            <person name="Lloyd C."/>
            <person name="McQuillan J."/>
            <person name="Oliveira G."/>
            <person name="Otto T.D."/>
            <person name="Parker-Manuel S.J."/>
            <person name="Quail M.A."/>
            <person name="Wilson R.A."/>
            <person name="Zerlotini A."/>
            <person name="Dunne D.W."/>
            <person name="Berriman M."/>
        </authorList>
    </citation>
    <scope>NUCLEOTIDE SEQUENCE [LARGE SCALE GENOMIC DNA]</scope>
    <source>
        <strain evidence="8">Puerto Rican</strain>
    </source>
</reference>
<dbReference type="SMART" id="SM00864">
    <property type="entry name" value="Tubulin"/>
    <property type="match status" value="1"/>
</dbReference>
<comment type="similarity">
    <text evidence="1 5">Belongs to the tubulin family.</text>
</comment>
<keyword evidence="4 5" id="KW-0342">GTP-binding</keyword>
<dbReference type="WBParaSite" id="Smp_028360.1">
    <property type="protein sequence ID" value="Smp_028360.1"/>
    <property type="gene ID" value="Smp_028360"/>
</dbReference>
<dbReference type="CDD" id="cd02190">
    <property type="entry name" value="epsilon_tubulin"/>
    <property type="match status" value="1"/>
</dbReference>
<evidence type="ECO:0000256" key="4">
    <source>
        <dbReference type="ARBA" id="ARBA00023134"/>
    </source>
</evidence>
<dbReference type="STRING" id="6183.A0A3Q0KDS4"/>
<dbReference type="InterPro" id="IPR018316">
    <property type="entry name" value="Tubulin/FtsZ_2-layer-sand-dom"/>
</dbReference>
<evidence type="ECO:0000256" key="3">
    <source>
        <dbReference type="ARBA" id="ARBA00022741"/>
    </source>
</evidence>
<dbReference type="GO" id="GO:0007017">
    <property type="term" value="P:microtubule-based process"/>
    <property type="evidence" value="ECO:0007669"/>
    <property type="project" value="InterPro"/>
</dbReference>
<dbReference type="Proteomes" id="UP000008854">
    <property type="component" value="Unassembled WGS sequence"/>
</dbReference>
<dbReference type="InterPro" id="IPR000217">
    <property type="entry name" value="Tubulin"/>
</dbReference>
<dbReference type="SMART" id="SM00865">
    <property type="entry name" value="Tubulin_C"/>
    <property type="match status" value="1"/>
</dbReference>
<dbReference type="GO" id="GO:0005525">
    <property type="term" value="F:GTP binding"/>
    <property type="evidence" value="ECO:0007669"/>
    <property type="project" value="UniProtKB-UniRule"/>
</dbReference>
<dbReference type="FunFam" id="3.40.50.1440:FF:000017">
    <property type="entry name" value="Tubulin epsilon chain"/>
    <property type="match status" value="1"/>
</dbReference>
<reference evidence="9" key="2">
    <citation type="submission" date="2018-12" db="UniProtKB">
        <authorList>
            <consortium name="WormBaseParasite"/>
        </authorList>
    </citation>
    <scope>IDENTIFICATION</scope>
    <source>
        <strain evidence="9">Puerto Rican</strain>
    </source>
</reference>
<keyword evidence="8" id="KW-1185">Reference proteome</keyword>
<dbReference type="SUPFAM" id="SSF55307">
    <property type="entry name" value="Tubulin C-terminal domain-like"/>
    <property type="match status" value="1"/>
</dbReference>
<name>A0A3Q0KDS4_SCHMA</name>
<evidence type="ECO:0000259" key="7">
    <source>
        <dbReference type="SMART" id="SM00865"/>
    </source>
</evidence>
<evidence type="ECO:0000256" key="1">
    <source>
        <dbReference type="ARBA" id="ARBA00009636"/>
    </source>
</evidence>
<dbReference type="InterPro" id="IPR023123">
    <property type="entry name" value="Tubulin_C"/>
</dbReference>
<evidence type="ECO:0000256" key="5">
    <source>
        <dbReference type="RuleBase" id="RU000352"/>
    </source>
</evidence>
<dbReference type="Gene3D" id="1.10.287.600">
    <property type="entry name" value="Helix hairpin bin"/>
    <property type="match status" value="1"/>
</dbReference>
<feature type="domain" description="Tubulin/FtsZ GTPase" evidence="6">
    <location>
        <begin position="41"/>
        <end position="268"/>
    </location>
</feature>
<keyword evidence="2 5" id="KW-0493">Microtubule</keyword>
<dbReference type="InterPro" id="IPR008280">
    <property type="entry name" value="Tub_FtsZ_C"/>
</dbReference>
<evidence type="ECO:0000313" key="8">
    <source>
        <dbReference type="Proteomes" id="UP000008854"/>
    </source>
</evidence>
<dbReference type="AlphaFoldDB" id="A0A3Q0KDS4"/>
<dbReference type="InterPro" id="IPR003008">
    <property type="entry name" value="Tubulin_FtsZ_GTPase"/>
</dbReference>
<sequence length="466" mass="51962">MTQSVFIQVGQCGNQIGHRFWDLALAEHEIANKGCLHDNSFSSFFMNGTNNKSGILPKISGLKARALLVDMEEGVVNEMLKGPLKNIYDSSYLITDVSGSGNNWAVGNLYYGRVHQDALCEALRKSVELCDSLQCFFVLHSMGGGTGSGVGTHILKILADEYPDVYKMDIAVFPSTDDDVVTSPYNTVLALDQTTEFADCVLPIDNMALSNIIDKVKNVHCNSKGNVNESTGSAICPKHIKPSKPFDDMNNIVANMLLNLTSSSRFEGTMNVDLNEISMNLVPFPHLHYLIASQSPFSTISRISAPRKLDQVFSDTFTRDYQLMSTNPCRHVYLAAALLVRGAISASDLRRNIDKLQSRLNFVPWNREGWKVGHCLVPPVDHKYCLLALANNTSIHESFTFILERFYKLYRKKAHLHHYTTVDGFDTGMFDSSANSLQELIIQYTDFERQANGQALPNLPQLEIMD</sequence>
<protein>
    <submittedName>
        <fullName evidence="9">Tubulin epsilon chain, putative</fullName>
    </submittedName>
</protein>
<dbReference type="Pfam" id="PF03953">
    <property type="entry name" value="Tubulin_C"/>
    <property type="match status" value="1"/>
</dbReference>
<dbReference type="PRINTS" id="PR01161">
    <property type="entry name" value="TUBULIN"/>
</dbReference>
<dbReference type="Gene3D" id="3.40.50.1440">
    <property type="entry name" value="Tubulin/FtsZ, GTPase domain"/>
    <property type="match status" value="1"/>
</dbReference>
<dbReference type="SUPFAM" id="SSF52490">
    <property type="entry name" value="Tubulin nucleotide-binding domain-like"/>
    <property type="match status" value="1"/>
</dbReference>
<accession>A0A3Q0KDS4</accession>
<evidence type="ECO:0000256" key="2">
    <source>
        <dbReference type="ARBA" id="ARBA00022701"/>
    </source>
</evidence>
<dbReference type="PROSITE" id="PS00227">
    <property type="entry name" value="TUBULIN"/>
    <property type="match status" value="1"/>
</dbReference>
<dbReference type="InterPro" id="IPR017975">
    <property type="entry name" value="Tubulin_CS"/>
</dbReference>
<dbReference type="Pfam" id="PF00091">
    <property type="entry name" value="Tubulin"/>
    <property type="match status" value="1"/>
</dbReference>
<dbReference type="InParanoid" id="A0A3Q0KDS4"/>